<feature type="domain" description="PIN" evidence="2">
    <location>
        <begin position="3"/>
        <end position="119"/>
    </location>
</feature>
<gene>
    <name evidence="3" type="ORF">BROFUL_02653</name>
</gene>
<keyword evidence="1" id="KW-1133">Transmembrane helix</keyword>
<keyword evidence="1" id="KW-0472">Membrane</keyword>
<evidence type="ECO:0000259" key="2">
    <source>
        <dbReference type="SMART" id="SM00670"/>
    </source>
</evidence>
<dbReference type="NCBIfam" id="TIGR00305">
    <property type="entry name" value="putative toxin-antitoxin system toxin component, PIN family"/>
    <property type="match status" value="1"/>
</dbReference>
<dbReference type="InterPro" id="IPR002850">
    <property type="entry name" value="PIN_toxin-like"/>
</dbReference>
<keyword evidence="1" id="KW-0812">Transmembrane</keyword>
<dbReference type="Gene3D" id="3.40.50.1010">
    <property type="entry name" value="5'-nuclease"/>
    <property type="match status" value="1"/>
</dbReference>
<organism evidence="3 4">
    <name type="scientific">Candidatus Brocadia fulgida</name>
    <dbReference type="NCBI Taxonomy" id="380242"/>
    <lineage>
        <taxon>Bacteria</taxon>
        <taxon>Pseudomonadati</taxon>
        <taxon>Planctomycetota</taxon>
        <taxon>Candidatus Brocadiia</taxon>
        <taxon>Candidatus Brocadiales</taxon>
        <taxon>Candidatus Brocadiaceae</taxon>
        <taxon>Candidatus Brocadia</taxon>
    </lineage>
</organism>
<dbReference type="EMBL" id="LAQJ01000242">
    <property type="protein sequence ID" value="KKO18646.1"/>
    <property type="molecule type" value="Genomic_DNA"/>
</dbReference>
<accession>A0A0M2UUJ2</accession>
<dbReference type="InterPro" id="IPR002716">
    <property type="entry name" value="PIN_dom"/>
</dbReference>
<name>A0A0M2UUJ2_9BACT</name>
<keyword evidence="4" id="KW-1185">Reference proteome</keyword>
<reference evidence="3 4" key="1">
    <citation type="journal article" date="2013" name="BMC Microbiol.">
        <title>Identification of the type II cytochrome c maturation pathway in anammox bacteria by comparative genomics.</title>
        <authorList>
            <person name="Ferousi C."/>
            <person name="Speth D.R."/>
            <person name="Reimann J."/>
            <person name="Op den Camp H.J."/>
            <person name="Allen J.W."/>
            <person name="Keltjens J.T."/>
            <person name="Jetten M.S."/>
        </authorList>
    </citation>
    <scope>NUCLEOTIDE SEQUENCE [LARGE SCALE GENOMIC DNA]</scope>
    <source>
        <strain evidence="3">RU1</strain>
    </source>
</reference>
<sequence>MAVKAVIDTNIWVSSVLNPFGFPARLRKSFEEGAFLAVISEPILEELADVLNRPRIKDKYGITENDIKELLILVEERAESVLLSGDIAICRDKDDNLIIETAIKGQTAFLVTRDDDIKFDKSVSSFLIQYGISVISVTRFLALIYKT</sequence>
<dbReference type="SUPFAM" id="SSF88723">
    <property type="entry name" value="PIN domain-like"/>
    <property type="match status" value="1"/>
</dbReference>
<comment type="caution">
    <text evidence="3">The sequence shown here is derived from an EMBL/GenBank/DDBJ whole genome shotgun (WGS) entry which is preliminary data.</text>
</comment>
<dbReference type="Pfam" id="PF13470">
    <property type="entry name" value="PIN_3"/>
    <property type="match status" value="1"/>
</dbReference>
<dbReference type="PANTHER" id="PTHR34610">
    <property type="entry name" value="SSL7007 PROTEIN"/>
    <property type="match status" value="1"/>
</dbReference>
<proteinExistence type="predicted"/>
<evidence type="ECO:0000313" key="3">
    <source>
        <dbReference type="EMBL" id="KKO18646.1"/>
    </source>
</evidence>
<dbReference type="AlphaFoldDB" id="A0A0M2UUJ2"/>
<dbReference type="InterPro" id="IPR029060">
    <property type="entry name" value="PIN-like_dom_sf"/>
</dbReference>
<dbReference type="SMART" id="SM00670">
    <property type="entry name" value="PINc"/>
    <property type="match status" value="1"/>
</dbReference>
<evidence type="ECO:0000256" key="1">
    <source>
        <dbReference type="SAM" id="Phobius"/>
    </source>
</evidence>
<feature type="transmembrane region" description="Helical" evidence="1">
    <location>
        <begin position="127"/>
        <end position="145"/>
    </location>
</feature>
<protein>
    <recommendedName>
        <fullName evidence="2">PIN domain-containing protein</fullName>
    </recommendedName>
</protein>
<dbReference type="Proteomes" id="UP000034954">
    <property type="component" value="Unassembled WGS sequence"/>
</dbReference>
<evidence type="ECO:0000313" key="4">
    <source>
        <dbReference type="Proteomes" id="UP000034954"/>
    </source>
</evidence>
<dbReference type="PANTHER" id="PTHR34610:SF3">
    <property type="entry name" value="SSL7007 PROTEIN"/>
    <property type="match status" value="1"/>
</dbReference>